<sequence>MREKFLANQKYLPIAARYEFYKGISVVEAHRNFCEALGDDAMCFNDFEFWWFRFSKGNFDLDTQPPRTAEFSDIPDNITDKIIRKMDYAARCLFRKTSKKYRKAVDSIPFVIEKLKFESMRFSSRLEINGLKMQFCGMKREQRFYGNSNRLVFNSRKYLKWAVNELIFIFGLKNVTVKKLSVYVGNGVFNENLKLLKTMDSKFHVETFEMGFDWESPGKCNALINVEDEVMKVLPYLEPRVLENLEFNIYNEGLNLETYSIAKTWQWKYAKQLKIDGRANVKTESLTHFKKLSFMNDNSLLF</sequence>
<evidence type="ECO:0000313" key="2">
    <source>
        <dbReference type="Proteomes" id="UP000095282"/>
    </source>
</evidence>
<dbReference type="InterPro" id="IPR040161">
    <property type="entry name" value="FB224"/>
</dbReference>
<dbReference type="GO" id="GO:0045087">
    <property type="term" value="P:innate immune response"/>
    <property type="evidence" value="ECO:0007669"/>
    <property type="project" value="TreeGrafter"/>
</dbReference>
<accession>A0A1I7UPB4</accession>
<dbReference type="PANTHER" id="PTHR23015">
    <property type="entry name" value="UNCHARACTERIZED C.ELEGANS PROTEIN"/>
    <property type="match status" value="1"/>
</dbReference>
<dbReference type="InterPro" id="IPR041426">
    <property type="entry name" value="Mos1_HTH"/>
</dbReference>
<dbReference type="SMART" id="SM00256">
    <property type="entry name" value="FBOX"/>
    <property type="match status" value="1"/>
</dbReference>
<dbReference type="Pfam" id="PF17906">
    <property type="entry name" value="HTH_48"/>
    <property type="match status" value="1"/>
</dbReference>
<dbReference type="InterPro" id="IPR002900">
    <property type="entry name" value="DUF38/FTH_CAE_spp"/>
</dbReference>
<dbReference type="AlphaFoldDB" id="A0A1I7UPB4"/>
<dbReference type="PANTHER" id="PTHR23015:SF24">
    <property type="entry name" value="DUF38 DOMAIN-CONTAINING PROTEIN"/>
    <property type="match status" value="1"/>
</dbReference>
<dbReference type="Pfam" id="PF01827">
    <property type="entry name" value="FTH"/>
    <property type="match status" value="1"/>
</dbReference>
<evidence type="ECO:0000259" key="1">
    <source>
        <dbReference type="SMART" id="SM00256"/>
    </source>
</evidence>
<protein>
    <submittedName>
        <fullName evidence="3">F-box domain-containing protein</fullName>
    </submittedName>
</protein>
<dbReference type="Pfam" id="PF00646">
    <property type="entry name" value="F-box"/>
    <property type="match status" value="1"/>
</dbReference>
<dbReference type="WBParaSite" id="Csp11.Scaffold630.g17991.t1">
    <property type="protein sequence ID" value="Csp11.Scaffold630.g17991.t1"/>
    <property type="gene ID" value="Csp11.Scaffold630.g17991"/>
</dbReference>
<reference evidence="3" key="1">
    <citation type="submission" date="2016-11" db="UniProtKB">
        <authorList>
            <consortium name="WormBaseParasite"/>
        </authorList>
    </citation>
    <scope>IDENTIFICATION</scope>
</reference>
<name>A0A1I7UPB4_9PELO</name>
<dbReference type="InterPro" id="IPR001810">
    <property type="entry name" value="F-box_dom"/>
</dbReference>
<evidence type="ECO:0000313" key="3">
    <source>
        <dbReference type="WBParaSite" id="Csp11.Scaffold630.g17991.t1"/>
    </source>
</evidence>
<dbReference type="Proteomes" id="UP000095282">
    <property type="component" value="Unplaced"/>
</dbReference>
<proteinExistence type="predicted"/>
<keyword evidence="2" id="KW-1185">Reference proteome</keyword>
<feature type="domain" description="F-box" evidence="1">
    <location>
        <begin position="74"/>
        <end position="114"/>
    </location>
</feature>
<organism evidence="2 3">
    <name type="scientific">Caenorhabditis tropicalis</name>
    <dbReference type="NCBI Taxonomy" id="1561998"/>
    <lineage>
        <taxon>Eukaryota</taxon>
        <taxon>Metazoa</taxon>
        <taxon>Ecdysozoa</taxon>
        <taxon>Nematoda</taxon>
        <taxon>Chromadorea</taxon>
        <taxon>Rhabditida</taxon>
        <taxon>Rhabditina</taxon>
        <taxon>Rhabditomorpha</taxon>
        <taxon>Rhabditoidea</taxon>
        <taxon>Rhabditidae</taxon>
        <taxon>Peloderinae</taxon>
        <taxon>Caenorhabditis</taxon>
    </lineage>
</organism>